<protein>
    <recommendedName>
        <fullName evidence="4">Protein-L-isoaspartate O-methyltransferase</fullName>
        <ecNumber evidence="3">2.1.1.77</ecNumber>
    </recommendedName>
    <alternativeName>
        <fullName evidence="11">L-isoaspartyl protein carboxyl methyltransferase</fullName>
    </alternativeName>
    <alternativeName>
        <fullName evidence="9">Protein L-isoaspartyl methyltransferase</fullName>
    </alternativeName>
    <alternativeName>
        <fullName evidence="10">Protein-beta-aspartate methyltransferase</fullName>
    </alternativeName>
</protein>
<evidence type="ECO:0000313" key="13">
    <source>
        <dbReference type="Proteomes" id="UP001501116"/>
    </source>
</evidence>
<dbReference type="GO" id="GO:0032259">
    <property type="term" value="P:methylation"/>
    <property type="evidence" value="ECO:0007669"/>
    <property type="project" value="UniProtKB-KW"/>
</dbReference>
<dbReference type="PANTHER" id="PTHR11579">
    <property type="entry name" value="PROTEIN-L-ISOASPARTATE O-METHYLTRANSFERASE"/>
    <property type="match status" value="1"/>
</dbReference>
<dbReference type="Pfam" id="PF01135">
    <property type="entry name" value="PCMT"/>
    <property type="match status" value="1"/>
</dbReference>
<evidence type="ECO:0000256" key="5">
    <source>
        <dbReference type="ARBA" id="ARBA00022490"/>
    </source>
</evidence>
<dbReference type="InterPro" id="IPR029063">
    <property type="entry name" value="SAM-dependent_MTases_sf"/>
</dbReference>
<dbReference type="Proteomes" id="UP001501116">
    <property type="component" value="Unassembled WGS sequence"/>
</dbReference>
<evidence type="ECO:0000256" key="9">
    <source>
        <dbReference type="ARBA" id="ARBA00030757"/>
    </source>
</evidence>
<evidence type="ECO:0000256" key="6">
    <source>
        <dbReference type="ARBA" id="ARBA00022603"/>
    </source>
</evidence>
<dbReference type="GO" id="GO:0008168">
    <property type="term" value="F:methyltransferase activity"/>
    <property type="evidence" value="ECO:0007669"/>
    <property type="project" value="UniProtKB-KW"/>
</dbReference>
<reference evidence="13" key="1">
    <citation type="journal article" date="2019" name="Int. J. Syst. Evol. Microbiol.">
        <title>The Global Catalogue of Microorganisms (GCM) 10K type strain sequencing project: providing services to taxonomists for standard genome sequencing and annotation.</title>
        <authorList>
            <consortium name="The Broad Institute Genomics Platform"/>
            <consortium name="The Broad Institute Genome Sequencing Center for Infectious Disease"/>
            <person name="Wu L."/>
            <person name="Ma J."/>
        </authorList>
    </citation>
    <scope>NUCLEOTIDE SEQUENCE [LARGE SCALE GENOMIC DNA]</scope>
    <source>
        <strain evidence="13">JCM 14545</strain>
    </source>
</reference>
<keyword evidence="7" id="KW-0808">Transferase</keyword>
<dbReference type="PANTHER" id="PTHR11579:SF0">
    <property type="entry name" value="PROTEIN-L-ISOASPARTATE(D-ASPARTATE) O-METHYLTRANSFERASE"/>
    <property type="match status" value="1"/>
</dbReference>
<dbReference type="EC" id="2.1.1.77" evidence="3"/>
<comment type="similarity">
    <text evidence="2">Belongs to the methyltransferase superfamily. L-isoaspartyl/D-aspartyl protein methyltransferase family.</text>
</comment>
<accession>A0ABP5E8C0</accession>
<keyword evidence="13" id="KW-1185">Reference proteome</keyword>
<comment type="subcellular location">
    <subcellularLocation>
        <location evidence="1">Cytoplasm</location>
    </subcellularLocation>
</comment>
<comment type="caution">
    <text evidence="12">The sequence shown here is derived from an EMBL/GenBank/DDBJ whole genome shotgun (WGS) entry which is preliminary data.</text>
</comment>
<evidence type="ECO:0000256" key="3">
    <source>
        <dbReference type="ARBA" id="ARBA00011890"/>
    </source>
</evidence>
<evidence type="ECO:0000256" key="11">
    <source>
        <dbReference type="ARBA" id="ARBA00031350"/>
    </source>
</evidence>
<evidence type="ECO:0000256" key="10">
    <source>
        <dbReference type="ARBA" id="ARBA00031323"/>
    </source>
</evidence>
<keyword evidence="6 12" id="KW-0489">Methyltransferase</keyword>
<gene>
    <name evidence="12" type="ORF">GCM10009754_81940</name>
</gene>
<dbReference type="CDD" id="cd02440">
    <property type="entry name" value="AdoMet_MTases"/>
    <property type="match status" value="1"/>
</dbReference>
<sequence length="370" mass="41067">MTTARIDALLDELRSTGDLPAELGPLLRDVPREEFVPARAWRGDTNEPIDRAFDPDEWSEVVYSNTQIVTQFDDGATEWPDVGRLPTCSNSMPSVVLGMVDALGARRGEQILEIGTGTGWTGAMLGHIVGQQGRVISMEIDHQLARQAQERIGRAGFRQVQVLQRDGAAGAPELAPFHRVISTMAVRLGRIPYAWVKQTKPGGTIVTPVRADLSSGPLVRFTVHGDGTATGRMMPMGVGFMEHRLDRAAITPEETPDWEDESADRKTTRTKPWLMLSDFVSRWALAVALPSCRYDVEEGRLAWLADPLSGSWASIVPSSEENRFLVRQKGIRRLWDEAETAYRWWIGAGQPTGLDWLWTITPDRQTIAIA</sequence>
<evidence type="ECO:0000256" key="2">
    <source>
        <dbReference type="ARBA" id="ARBA00005369"/>
    </source>
</evidence>
<dbReference type="EMBL" id="BAAANN010000057">
    <property type="protein sequence ID" value="GAA1991038.1"/>
    <property type="molecule type" value="Genomic_DNA"/>
</dbReference>
<dbReference type="InterPro" id="IPR000682">
    <property type="entry name" value="PCMT"/>
</dbReference>
<proteinExistence type="inferred from homology"/>
<keyword evidence="5" id="KW-0963">Cytoplasm</keyword>
<evidence type="ECO:0000256" key="1">
    <source>
        <dbReference type="ARBA" id="ARBA00004496"/>
    </source>
</evidence>
<dbReference type="SUPFAM" id="SSF53335">
    <property type="entry name" value="S-adenosyl-L-methionine-dependent methyltransferases"/>
    <property type="match status" value="1"/>
</dbReference>
<evidence type="ECO:0000256" key="4">
    <source>
        <dbReference type="ARBA" id="ARBA00013346"/>
    </source>
</evidence>
<evidence type="ECO:0000313" key="12">
    <source>
        <dbReference type="EMBL" id="GAA1991038.1"/>
    </source>
</evidence>
<keyword evidence="8" id="KW-0949">S-adenosyl-L-methionine</keyword>
<name>A0ABP5E8C0_9PSEU</name>
<organism evidence="12 13">
    <name type="scientific">Amycolatopsis minnesotensis</name>
    <dbReference type="NCBI Taxonomy" id="337894"/>
    <lineage>
        <taxon>Bacteria</taxon>
        <taxon>Bacillati</taxon>
        <taxon>Actinomycetota</taxon>
        <taxon>Actinomycetes</taxon>
        <taxon>Pseudonocardiales</taxon>
        <taxon>Pseudonocardiaceae</taxon>
        <taxon>Amycolatopsis</taxon>
    </lineage>
</organism>
<dbReference type="RefSeq" id="WP_344431186.1">
    <property type="nucleotide sequence ID" value="NZ_BAAANN010000057.1"/>
</dbReference>
<dbReference type="Gene3D" id="3.40.50.150">
    <property type="entry name" value="Vaccinia Virus protein VP39"/>
    <property type="match status" value="1"/>
</dbReference>
<evidence type="ECO:0000256" key="8">
    <source>
        <dbReference type="ARBA" id="ARBA00022691"/>
    </source>
</evidence>
<evidence type="ECO:0000256" key="7">
    <source>
        <dbReference type="ARBA" id="ARBA00022679"/>
    </source>
</evidence>